<dbReference type="PANTHER" id="PTHR42886">
    <property type="entry name" value="RE40534P-RELATED"/>
    <property type="match status" value="1"/>
</dbReference>
<proteinExistence type="predicted"/>
<accession>A0A1Y1II24</accession>
<protein>
    <submittedName>
        <fullName evidence="2">Esterase/lipase/thioesterase family protein</fullName>
    </submittedName>
</protein>
<evidence type="ECO:0000313" key="2">
    <source>
        <dbReference type="EMBL" id="GAQ88721.1"/>
    </source>
</evidence>
<sequence length="258" mass="28240">MESSSINQEVIEIANKEDEKLAGVLEGPPDGDVVILCHGFLSSKRSSTLQTIVPGLVEAGFGVLRFDFSGNGESGGEFEFGNYWKEVEDLRSVVGFVRGVKKRSVKAVLGHSKGGDVVILYAAKYGDVPIVVNVSGRFDLSRGVEERFGKEGLAAIAEHGYWDVKDSQGAVNYRVTKKSLEERLCISIEKAARTIQKNVRVLTVHGTADETIPVDDGRSFDKVIANHALVLVEGADHRYSRHREDLQQIVCSFIESSD</sequence>
<dbReference type="PANTHER" id="PTHR42886:SF53">
    <property type="entry name" value="ALPHA_BETA-HYDROLASES SUPERFAMILY PROTEIN"/>
    <property type="match status" value="1"/>
</dbReference>
<dbReference type="OrthoDB" id="9988524at2759"/>
<dbReference type="Pfam" id="PF12146">
    <property type="entry name" value="Hydrolase_4"/>
    <property type="match status" value="1"/>
</dbReference>
<dbReference type="InterPro" id="IPR029058">
    <property type="entry name" value="AB_hydrolase_fold"/>
</dbReference>
<dbReference type="OMA" id="WAPAGNM"/>
<dbReference type="SUPFAM" id="SSF53474">
    <property type="entry name" value="alpha/beta-Hydrolases"/>
    <property type="match status" value="1"/>
</dbReference>
<feature type="domain" description="Serine aminopeptidase S33" evidence="1">
    <location>
        <begin position="33"/>
        <end position="139"/>
    </location>
</feature>
<reference evidence="2 3" key="1">
    <citation type="journal article" date="2014" name="Nat. Commun.">
        <title>Klebsormidium flaccidum genome reveals primary factors for plant terrestrial adaptation.</title>
        <authorList>
            <person name="Hori K."/>
            <person name="Maruyama F."/>
            <person name="Fujisawa T."/>
            <person name="Togashi T."/>
            <person name="Yamamoto N."/>
            <person name="Seo M."/>
            <person name="Sato S."/>
            <person name="Yamada T."/>
            <person name="Mori H."/>
            <person name="Tajima N."/>
            <person name="Moriyama T."/>
            <person name="Ikeuchi M."/>
            <person name="Watanabe M."/>
            <person name="Wada H."/>
            <person name="Kobayashi K."/>
            <person name="Saito M."/>
            <person name="Masuda T."/>
            <person name="Sasaki-Sekimoto Y."/>
            <person name="Mashiguchi K."/>
            <person name="Awai K."/>
            <person name="Shimojima M."/>
            <person name="Masuda S."/>
            <person name="Iwai M."/>
            <person name="Nobusawa T."/>
            <person name="Narise T."/>
            <person name="Kondo S."/>
            <person name="Saito H."/>
            <person name="Sato R."/>
            <person name="Murakawa M."/>
            <person name="Ihara Y."/>
            <person name="Oshima-Yamada Y."/>
            <person name="Ohtaka K."/>
            <person name="Satoh M."/>
            <person name="Sonobe K."/>
            <person name="Ishii M."/>
            <person name="Ohtani R."/>
            <person name="Kanamori-Sato M."/>
            <person name="Honoki R."/>
            <person name="Miyazaki D."/>
            <person name="Mochizuki H."/>
            <person name="Umetsu J."/>
            <person name="Higashi K."/>
            <person name="Shibata D."/>
            <person name="Kamiya Y."/>
            <person name="Sato N."/>
            <person name="Nakamura Y."/>
            <person name="Tabata S."/>
            <person name="Ida S."/>
            <person name="Kurokawa K."/>
            <person name="Ohta H."/>
        </authorList>
    </citation>
    <scope>NUCLEOTIDE SEQUENCE [LARGE SCALE GENOMIC DNA]</scope>
    <source>
        <strain evidence="2 3">NIES-2285</strain>
    </source>
</reference>
<organism evidence="2 3">
    <name type="scientific">Klebsormidium nitens</name>
    <name type="common">Green alga</name>
    <name type="synonym">Ulothrix nitens</name>
    <dbReference type="NCBI Taxonomy" id="105231"/>
    <lineage>
        <taxon>Eukaryota</taxon>
        <taxon>Viridiplantae</taxon>
        <taxon>Streptophyta</taxon>
        <taxon>Klebsormidiophyceae</taxon>
        <taxon>Klebsormidiales</taxon>
        <taxon>Klebsormidiaceae</taxon>
        <taxon>Klebsormidium</taxon>
    </lineage>
</organism>
<evidence type="ECO:0000259" key="1">
    <source>
        <dbReference type="Pfam" id="PF12146"/>
    </source>
</evidence>
<dbReference type="Proteomes" id="UP000054558">
    <property type="component" value="Unassembled WGS sequence"/>
</dbReference>
<keyword evidence="3" id="KW-1185">Reference proteome</keyword>
<dbReference type="STRING" id="105231.A0A1Y1II24"/>
<evidence type="ECO:0000313" key="3">
    <source>
        <dbReference type="Proteomes" id="UP000054558"/>
    </source>
</evidence>
<gene>
    <name evidence="2" type="ORF">KFL_004540060</name>
</gene>
<dbReference type="Gene3D" id="3.40.50.1820">
    <property type="entry name" value="alpha/beta hydrolase"/>
    <property type="match status" value="1"/>
</dbReference>
<dbReference type="AlphaFoldDB" id="A0A1Y1II24"/>
<dbReference type="InterPro" id="IPR022742">
    <property type="entry name" value="Hydrolase_4"/>
</dbReference>
<dbReference type="EMBL" id="DF237403">
    <property type="protein sequence ID" value="GAQ88721.1"/>
    <property type="molecule type" value="Genomic_DNA"/>
</dbReference>
<name>A0A1Y1II24_KLENI</name>